<dbReference type="PROSITE" id="PS50297">
    <property type="entry name" value="ANK_REP_REGION"/>
    <property type="match status" value="4"/>
</dbReference>
<dbReference type="InterPro" id="IPR036770">
    <property type="entry name" value="Ankyrin_rpt-contain_sf"/>
</dbReference>
<dbReference type="Gene3D" id="1.25.40.20">
    <property type="entry name" value="Ankyrin repeat-containing domain"/>
    <property type="match status" value="3"/>
</dbReference>
<reference evidence="5 6" key="1">
    <citation type="journal article" date="2016" name="Nat. Commun.">
        <title>Ectomycorrhizal ecology is imprinted in the genome of the dominant symbiotic fungus Cenococcum geophilum.</title>
        <authorList>
            <consortium name="DOE Joint Genome Institute"/>
            <person name="Peter M."/>
            <person name="Kohler A."/>
            <person name="Ohm R.A."/>
            <person name="Kuo A."/>
            <person name="Krutzmann J."/>
            <person name="Morin E."/>
            <person name="Arend M."/>
            <person name="Barry K.W."/>
            <person name="Binder M."/>
            <person name="Choi C."/>
            <person name="Clum A."/>
            <person name="Copeland A."/>
            <person name="Grisel N."/>
            <person name="Haridas S."/>
            <person name="Kipfer T."/>
            <person name="LaButti K."/>
            <person name="Lindquist E."/>
            <person name="Lipzen A."/>
            <person name="Maire R."/>
            <person name="Meier B."/>
            <person name="Mihaltcheva S."/>
            <person name="Molinier V."/>
            <person name="Murat C."/>
            <person name="Poggeler S."/>
            <person name="Quandt C.A."/>
            <person name="Sperisen C."/>
            <person name="Tritt A."/>
            <person name="Tisserant E."/>
            <person name="Crous P.W."/>
            <person name="Henrissat B."/>
            <person name="Nehls U."/>
            <person name="Egli S."/>
            <person name="Spatafora J.W."/>
            <person name="Grigoriev I.V."/>
            <person name="Martin F.M."/>
        </authorList>
    </citation>
    <scope>NUCLEOTIDE SEQUENCE [LARGE SCALE GENOMIC DNA]</scope>
    <source>
        <strain evidence="5 6">CBS 207.34</strain>
    </source>
</reference>
<dbReference type="PANTHER" id="PTHR23206:SF8">
    <property type="entry name" value="ANKYRIN REPEAT AND KH DOMAIN-CONTAINING 1"/>
    <property type="match status" value="1"/>
</dbReference>
<evidence type="ECO:0000256" key="1">
    <source>
        <dbReference type="ARBA" id="ARBA00022737"/>
    </source>
</evidence>
<feature type="non-terminal residue" evidence="5">
    <location>
        <position position="659"/>
    </location>
</feature>
<organism evidence="5 6">
    <name type="scientific">Glonium stellatum</name>
    <dbReference type="NCBI Taxonomy" id="574774"/>
    <lineage>
        <taxon>Eukaryota</taxon>
        <taxon>Fungi</taxon>
        <taxon>Dikarya</taxon>
        <taxon>Ascomycota</taxon>
        <taxon>Pezizomycotina</taxon>
        <taxon>Dothideomycetes</taxon>
        <taxon>Pleosporomycetidae</taxon>
        <taxon>Gloniales</taxon>
        <taxon>Gloniaceae</taxon>
        <taxon>Glonium</taxon>
    </lineage>
</organism>
<dbReference type="PANTHER" id="PTHR23206">
    <property type="entry name" value="MASK PROTEIN"/>
    <property type="match status" value="1"/>
</dbReference>
<dbReference type="InterPro" id="IPR002110">
    <property type="entry name" value="Ankyrin_rpt"/>
</dbReference>
<dbReference type="GO" id="GO:0005737">
    <property type="term" value="C:cytoplasm"/>
    <property type="evidence" value="ECO:0007669"/>
    <property type="project" value="TreeGrafter"/>
</dbReference>
<dbReference type="PROSITE" id="PS50088">
    <property type="entry name" value="ANK_REPEAT"/>
    <property type="match status" value="4"/>
</dbReference>
<feature type="repeat" description="ANK" evidence="3">
    <location>
        <begin position="638"/>
        <end position="659"/>
    </location>
</feature>
<evidence type="ECO:0000259" key="4">
    <source>
        <dbReference type="Pfam" id="PF14420"/>
    </source>
</evidence>
<dbReference type="InterPro" id="IPR025676">
    <property type="entry name" value="Clr5_dom"/>
</dbReference>
<dbReference type="OrthoDB" id="3910313at2759"/>
<evidence type="ECO:0000313" key="5">
    <source>
        <dbReference type="EMBL" id="OCL15199.1"/>
    </source>
</evidence>
<dbReference type="InterPro" id="IPR051631">
    <property type="entry name" value="Ankyrin-KH/SAM_domain"/>
</dbReference>
<keyword evidence="6" id="KW-1185">Reference proteome</keyword>
<dbReference type="Pfam" id="PF14420">
    <property type="entry name" value="Clr5"/>
    <property type="match status" value="1"/>
</dbReference>
<feature type="repeat" description="ANK" evidence="3">
    <location>
        <begin position="603"/>
        <end position="635"/>
    </location>
</feature>
<dbReference type="SMART" id="SM00248">
    <property type="entry name" value="ANK"/>
    <property type="match status" value="8"/>
</dbReference>
<feature type="repeat" description="ANK" evidence="3">
    <location>
        <begin position="569"/>
        <end position="595"/>
    </location>
</feature>
<dbReference type="EMBL" id="KV748475">
    <property type="protein sequence ID" value="OCL15199.1"/>
    <property type="molecule type" value="Genomic_DNA"/>
</dbReference>
<gene>
    <name evidence="5" type="ORF">AOQ84DRAFT_414258</name>
</gene>
<dbReference type="SUPFAM" id="SSF48403">
    <property type="entry name" value="Ankyrin repeat"/>
    <property type="match status" value="1"/>
</dbReference>
<evidence type="ECO:0000256" key="3">
    <source>
        <dbReference type="PROSITE-ProRule" id="PRU00023"/>
    </source>
</evidence>
<keyword evidence="2 3" id="KW-0040">ANK repeat</keyword>
<evidence type="ECO:0000313" key="6">
    <source>
        <dbReference type="Proteomes" id="UP000250140"/>
    </source>
</evidence>
<sequence length="659" mass="72426">MPTLPEDKAAADALWEEKKDTLRELYISENMTLDQVRNVMANSYNFEATNSQYEHWVAVSEMVSKRKRDGKESEVIIDGVPVPPKKVRKEISRNDIKYSLTGYSRAPTPELPEGFLIRTPLTSPSPKIIAQVMATFPSVSRQELSENMLLASCVASNPRVHENTSFQESVHIEYFRTMNLPFLDFVAFYDSQGGLFSQTVGHSVTKSTTSLLSTMHSVMPNTNTEGAFPVIQTFEDPTKNEVTVETIKFMFFVLSNNLLDADPCSSSNRDISSWLRSKGGMQLFKNLMTREGSSFESLAEKLFQIAIKARDVLTVEALLRMGLQLDKQAVQGRYDSLSPLLYACESNNIEMARCLIDAGADVNGVHLTANDQTVPLECAINDKNPELVSLLLKKGAQVNRLHILHLELLAIAVEIGNIEIIRHLLSAGVEVNSRFDGDLAASAGEIRFVQLLLSRGAQITDSTLYFAAESNNEILQLLLDAGANVNGKTKFGNTALTRVIEREDPEQVAILLARGANLDGHSRYGTMTPLQEACYAGNMGIAETLLAAGALVNAPAGEHDKYERQQRMFEGTALQAAAHCGHKELVQLLLDAGANPHEAVPRGGETPLVSAVKWKDAILVALLLDAGVDVNQRPVNSKEKTALHYALEWGNASIIEDLL</sequence>
<dbReference type="Pfam" id="PF12796">
    <property type="entry name" value="Ank_2"/>
    <property type="match status" value="3"/>
</dbReference>
<dbReference type="Proteomes" id="UP000250140">
    <property type="component" value="Unassembled WGS sequence"/>
</dbReference>
<feature type="domain" description="Clr5" evidence="4">
    <location>
        <begin position="14"/>
        <end position="55"/>
    </location>
</feature>
<accession>A0A8E2JZX2</accession>
<name>A0A8E2JZX2_9PEZI</name>
<keyword evidence="1" id="KW-0677">Repeat</keyword>
<evidence type="ECO:0000256" key="2">
    <source>
        <dbReference type="ARBA" id="ARBA00023043"/>
    </source>
</evidence>
<dbReference type="AlphaFoldDB" id="A0A8E2JZX2"/>
<protein>
    <submittedName>
        <fullName evidence="5">Ankyrin</fullName>
    </submittedName>
</protein>
<feature type="repeat" description="ANK" evidence="3">
    <location>
        <begin position="335"/>
        <end position="367"/>
    </location>
</feature>
<proteinExistence type="predicted"/>